<dbReference type="EMBL" id="CAJZBQ010000035">
    <property type="protein sequence ID" value="CAG9324129.1"/>
    <property type="molecule type" value="Genomic_DNA"/>
</dbReference>
<feature type="signal peptide" evidence="1">
    <location>
        <begin position="1"/>
        <end position="16"/>
    </location>
</feature>
<dbReference type="Proteomes" id="UP001162131">
    <property type="component" value="Unassembled WGS sequence"/>
</dbReference>
<keyword evidence="4" id="KW-1185">Reference proteome</keyword>
<dbReference type="Pfam" id="PF04706">
    <property type="entry name" value="Dickkopf_N"/>
    <property type="match status" value="1"/>
</dbReference>
<keyword evidence="1" id="KW-0732">Signal</keyword>
<organism evidence="3 4">
    <name type="scientific">Blepharisma stoltei</name>
    <dbReference type="NCBI Taxonomy" id="1481888"/>
    <lineage>
        <taxon>Eukaryota</taxon>
        <taxon>Sar</taxon>
        <taxon>Alveolata</taxon>
        <taxon>Ciliophora</taxon>
        <taxon>Postciliodesmatophora</taxon>
        <taxon>Heterotrichea</taxon>
        <taxon>Heterotrichida</taxon>
        <taxon>Blepharismidae</taxon>
        <taxon>Blepharisma</taxon>
    </lineage>
</organism>
<dbReference type="GO" id="GO:0030178">
    <property type="term" value="P:negative regulation of Wnt signaling pathway"/>
    <property type="evidence" value="ECO:0007669"/>
    <property type="project" value="InterPro"/>
</dbReference>
<protein>
    <recommendedName>
        <fullName evidence="2">Dickkopf N-terminal cysteine-rich domain-containing protein</fullName>
    </recommendedName>
</protein>
<name>A0AAU9J7G4_9CILI</name>
<feature type="domain" description="Dickkopf N-terminal cysteine-rich" evidence="2">
    <location>
        <begin position="123"/>
        <end position="172"/>
    </location>
</feature>
<gene>
    <name evidence="3" type="ORF">BSTOLATCC_MIC35150</name>
</gene>
<evidence type="ECO:0000313" key="3">
    <source>
        <dbReference type="EMBL" id="CAG9324129.1"/>
    </source>
</evidence>
<dbReference type="GO" id="GO:0005576">
    <property type="term" value="C:extracellular region"/>
    <property type="evidence" value="ECO:0007669"/>
    <property type="project" value="InterPro"/>
</dbReference>
<evidence type="ECO:0000259" key="2">
    <source>
        <dbReference type="Pfam" id="PF04706"/>
    </source>
</evidence>
<dbReference type="InterPro" id="IPR006796">
    <property type="entry name" value="Dickkopf_N"/>
</dbReference>
<feature type="chain" id="PRO_5043616994" description="Dickkopf N-terminal cysteine-rich domain-containing protein" evidence="1">
    <location>
        <begin position="17"/>
        <end position="360"/>
    </location>
</feature>
<sequence length="360" mass="39558">MPNFLVFLLLIKYAQPLGITNCYQFDCNTTRTVGTCLDVDHTNRKITLEECAPDYECVGVFKNYELEESEWTNVNCSAKQTIIFPCPTDATLLNGSPCCTASDCASNVCKNSLCIGRSTGATCTSNNQCASTAYCNTASGSGVCTSSSANGESCTSDFTCMPGSGCNNGVCASLFSLTMGKAAQEARFCQTNFLNTNTNICDALQIYLDGFIVYPPFSCLVGDIGVYNYMTDNSTYQTEACGCAGVKDWYRGFFQKYIHNVIGTMSVVWTNLRYSKTSCSAENAHSSSPFVMNRCQSINSDQYNLWYQLNYQLEYWAVYQTGFIDTCADAMGIYDPNYYSDQYTSALYGFALIILGLVVL</sequence>
<evidence type="ECO:0000256" key="1">
    <source>
        <dbReference type="SAM" id="SignalP"/>
    </source>
</evidence>
<evidence type="ECO:0000313" key="4">
    <source>
        <dbReference type="Proteomes" id="UP001162131"/>
    </source>
</evidence>
<comment type="caution">
    <text evidence="3">The sequence shown here is derived from an EMBL/GenBank/DDBJ whole genome shotgun (WGS) entry which is preliminary data.</text>
</comment>
<proteinExistence type="predicted"/>
<reference evidence="3" key="1">
    <citation type="submission" date="2021-09" db="EMBL/GenBank/DDBJ databases">
        <authorList>
            <consortium name="AG Swart"/>
            <person name="Singh M."/>
            <person name="Singh A."/>
            <person name="Seah K."/>
            <person name="Emmerich C."/>
        </authorList>
    </citation>
    <scope>NUCLEOTIDE SEQUENCE</scope>
    <source>
        <strain evidence="3">ATCC30299</strain>
    </source>
</reference>
<dbReference type="AlphaFoldDB" id="A0AAU9J7G4"/>
<accession>A0AAU9J7G4</accession>